<reference evidence="2 3" key="1">
    <citation type="submission" date="2016-04" db="EMBL/GenBank/DDBJ databases">
        <title>Complete genome seqeunce of Leptospira alstonii serovar Room22.</title>
        <authorList>
            <person name="Nally J.E."/>
            <person name="Bayles D.O."/>
            <person name="Hurley D."/>
            <person name="Fanning S."/>
            <person name="McMahon B.J."/>
            <person name="Arent Z."/>
        </authorList>
    </citation>
    <scope>NUCLEOTIDE SEQUENCE [LARGE SCALE GENOMIC DNA]</scope>
    <source>
        <strain evidence="2 3">GWTS #1</strain>
    </source>
</reference>
<dbReference type="OrthoDB" id="345923at2"/>
<proteinExistence type="predicted"/>
<dbReference type="Proteomes" id="UP000094197">
    <property type="component" value="Chromosome 2"/>
</dbReference>
<feature type="transmembrane region" description="Helical" evidence="1">
    <location>
        <begin position="34"/>
        <end position="58"/>
    </location>
</feature>
<dbReference type="KEGG" id="laj:A0128_20245"/>
<gene>
    <name evidence="2" type="ORF">A0128_20245</name>
</gene>
<dbReference type="AlphaFoldDB" id="A0A1D7V3F3"/>
<evidence type="ECO:0000313" key="3">
    <source>
        <dbReference type="Proteomes" id="UP000094197"/>
    </source>
</evidence>
<accession>A0A1D7V3F3</accession>
<keyword evidence="1" id="KW-1133">Transmembrane helix</keyword>
<dbReference type="Gene3D" id="6.10.140.1340">
    <property type="match status" value="1"/>
</dbReference>
<evidence type="ECO:0008006" key="4">
    <source>
        <dbReference type="Google" id="ProtNLM"/>
    </source>
</evidence>
<sequence>MNGWYRERLLFLIGGTVSLIGVTLGFFVSPWGFVLNFLVGFNMVLFATSGFCPMSWILKGFRIPSLRETLEGNI</sequence>
<evidence type="ECO:0000313" key="2">
    <source>
        <dbReference type="EMBL" id="AOP36352.1"/>
    </source>
</evidence>
<keyword evidence="1" id="KW-0812">Transmembrane</keyword>
<keyword evidence="3" id="KW-1185">Reference proteome</keyword>
<name>A0A1D7V3F3_9LEPT</name>
<keyword evidence="1" id="KW-0472">Membrane</keyword>
<evidence type="ECO:0000256" key="1">
    <source>
        <dbReference type="SAM" id="Phobius"/>
    </source>
</evidence>
<organism evidence="2 3">
    <name type="scientific">Leptospira tipperaryensis</name>
    <dbReference type="NCBI Taxonomy" id="2564040"/>
    <lineage>
        <taxon>Bacteria</taxon>
        <taxon>Pseudomonadati</taxon>
        <taxon>Spirochaetota</taxon>
        <taxon>Spirochaetia</taxon>
        <taxon>Leptospirales</taxon>
        <taxon>Leptospiraceae</taxon>
        <taxon>Leptospira</taxon>
    </lineage>
</organism>
<dbReference type="EMBL" id="CP015218">
    <property type="protein sequence ID" value="AOP36352.1"/>
    <property type="molecule type" value="Genomic_DNA"/>
</dbReference>
<dbReference type="RefSeq" id="WP_069609573.1">
    <property type="nucleotide sequence ID" value="NZ_CP015218.1"/>
</dbReference>
<protein>
    <recommendedName>
        <fullName evidence="4">Sulfurtransferase</fullName>
    </recommendedName>
</protein>
<feature type="transmembrane region" description="Helical" evidence="1">
    <location>
        <begin position="9"/>
        <end position="28"/>
    </location>
</feature>